<evidence type="ECO:0000256" key="1">
    <source>
        <dbReference type="ARBA" id="ARBA00022737"/>
    </source>
</evidence>
<dbReference type="InterPro" id="IPR002048">
    <property type="entry name" value="EF_hand_dom"/>
</dbReference>
<keyword evidence="2" id="KW-0106">Calcium</keyword>
<dbReference type="Pfam" id="PF13202">
    <property type="entry name" value="EF-hand_5"/>
    <property type="match status" value="1"/>
</dbReference>
<protein>
    <recommendedName>
        <fullName evidence="3">EF-hand domain-containing protein</fullName>
    </recommendedName>
</protein>
<keyword evidence="5" id="KW-1185">Reference proteome</keyword>
<evidence type="ECO:0000313" key="4">
    <source>
        <dbReference type="EMBL" id="KAK9285689.1"/>
    </source>
</evidence>
<dbReference type="GO" id="GO:0005509">
    <property type="term" value="F:calcium ion binding"/>
    <property type="evidence" value="ECO:0007669"/>
    <property type="project" value="InterPro"/>
</dbReference>
<reference evidence="4 5" key="1">
    <citation type="journal article" date="2024" name="Plant J.">
        <title>Genome sequences and population genomics reveal climatic adaptation and genomic divergence between two closely related sweetgum species.</title>
        <authorList>
            <person name="Xu W.Q."/>
            <person name="Ren C.Q."/>
            <person name="Zhang X.Y."/>
            <person name="Comes H.P."/>
            <person name="Liu X.H."/>
            <person name="Li Y.G."/>
            <person name="Kettle C.J."/>
            <person name="Jalonen R."/>
            <person name="Gaisberger H."/>
            <person name="Ma Y.Z."/>
            <person name="Qiu Y.X."/>
        </authorList>
    </citation>
    <scope>NUCLEOTIDE SEQUENCE [LARGE SCALE GENOMIC DNA]</scope>
    <source>
        <strain evidence="4">Hangzhou</strain>
    </source>
</reference>
<dbReference type="PROSITE" id="PS50222">
    <property type="entry name" value="EF_HAND_2"/>
    <property type="match status" value="1"/>
</dbReference>
<accession>A0AAP0RWS7</accession>
<comment type="caution">
    <text evidence="4">The sequence shown here is derived from an EMBL/GenBank/DDBJ whole genome shotgun (WGS) entry which is preliminary data.</text>
</comment>
<evidence type="ECO:0000313" key="5">
    <source>
        <dbReference type="Proteomes" id="UP001415857"/>
    </source>
</evidence>
<dbReference type="EMBL" id="JBBPBK010000005">
    <property type="protein sequence ID" value="KAK9285689.1"/>
    <property type="molecule type" value="Genomic_DNA"/>
</dbReference>
<dbReference type="PROSITE" id="PS00018">
    <property type="entry name" value="EF_HAND_1"/>
    <property type="match status" value="1"/>
</dbReference>
<sequence>MAPNHLFNFECSFNKGFPKRLTENKAFASFYLWLLQHAGEAGKWKPLFEWVQPNREMTVEEFKAWLRRFDMDHDGRISREELKEALQSLRIWFGWWKARQGMKQADSNHNGQIDNTMEMEKLVNYAQQHLHMKIHENYN</sequence>
<dbReference type="InterPro" id="IPR050145">
    <property type="entry name" value="Centrin_CML-like"/>
</dbReference>
<gene>
    <name evidence="4" type="ORF">L1049_024888</name>
</gene>
<keyword evidence="1" id="KW-0677">Repeat</keyword>
<dbReference type="SUPFAM" id="SSF47473">
    <property type="entry name" value="EF-hand"/>
    <property type="match status" value="1"/>
</dbReference>
<dbReference type="PANTHER" id="PTHR23050">
    <property type="entry name" value="CALCIUM BINDING PROTEIN"/>
    <property type="match status" value="1"/>
</dbReference>
<dbReference type="SMART" id="SM00054">
    <property type="entry name" value="EFh"/>
    <property type="match status" value="1"/>
</dbReference>
<dbReference type="InterPro" id="IPR018247">
    <property type="entry name" value="EF_Hand_1_Ca_BS"/>
</dbReference>
<dbReference type="AlphaFoldDB" id="A0AAP0RWS7"/>
<dbReference type="Gene3D" id="1.10.238.10">
    <property type="entry name" value="EF-hand"/>
    <property type="match status" value="1"/>
</dbReference>
<proteinExistence type="predicted"/>
<dbReference type="CDD" id="cd00051">
    <property type="entry name" value="EFh"/>
    <property type="match status" value="1"/>
</dbReference>
<organism evidence="4 5">
    <name type="scientific">Liquidambar formosana</name>
    <name type="common">Formosan gum</name>
    <dbReference type="NCBI Taxonomy" id="63359"/>
    <lineage>
        <taxon>Eukaryota</taxon>
        <taxon>Viridiplantae</taxon>
        <taxon>Streptophyta</taxon>
        <taxon>Embryophyta</taxon>
        <taxon>Tracheophyta</taxon>
        <taxon>Spermatophyta</taxon>
        <taxon>Magnoliopsida</taxon>
        <taxon>eudicotyledons</taxon>
        <taxon>Gunneridae</taxon>
        <taxon>Pentapetalae</taxon>
        <taxon>Saxifragales</taxon>
        <taxon>Altingiaceae</taxon>
        <taxon>Liquidambar</taxon>
    </lineage>
</organism>
<dbReference type="Proteomes" id="UP001415857">
    <property type="component" value="Unassembled WGS sequence"/>
</dbReference>
<evidence type="ECO:0000259" key="3">
    <source>
        <dbReference type="PROSITE" id="PS50222"/>
    </source>
</evidence>
<evidence type="ECO:0000256" key="2">
    <source>
        <dbReference type="ARBA" id="ARBA00022837"/>
    </source>
</evidence>
<feature type="domain" description="EF-hand" evidence="3">
    <location>
        <begin position="57"/>
        <end position="92"/>
    </location>
</feature>
<name>A0AAP0RWS7_LIQFO</name>
<dbReference type="InterPro" id="IPR011992">
    <property type="entry name" value="EF-hand-dom_pair"/>
</dbReference>